<evidence type="ECO:0008006" key="3">
    <source>
        <dbReference type="Google" id="ProtNLM"/>
    </source>
</evidence>
<organism evidence="1 2">
    <name type="scientific">Natronorubrum texcoconense</name>
    <dbReference type="NCBI Taxonomy" id="1095776"/>
    <lineage>
        <taxon>Archaea</taxon>
        <taxon>Methanobacteriati</taxon>
        <taxon>Methanobacteriota</taxon>
        <taxon>Stenosarchaea group</taxon>
        <taxon>Halobacteria</taxon>
        <taxon>Halobacteriales</taxon>
        <taxon>Natrialbaceae</taxon>
        <taxon>Natronorubrum</taxon>
    </lineage>
</organism>
<dbReference type="EMBL" id="FNFE01000001">
    <property type="protein sequence ID" value="SDJ51388.1"/>
    <property type="molecule type" value="Genomic_DNA"/>
</dbReference>
<name>A0A1G8UCB7_9EURY</name>
<evidence type="ECO:0000313" key="2">
    <source>
        <dbReference type="Proteomes" id="UP000198882"/>
    </source>
</evidence>
<protein>
    <recommendedName>
        <fullName evidence="3">Polyketide cyclase / dehydrase and lipid transport</fullName>
    </recommendedName>
</protein>
<gene>
    <name evidence="1" type="ORF">SAMN04515672_0827</name>
</gene>
<accession>A0A1G8UCB7</accession>
<evidence type="ECO:0000313" key="1">
    <source>
        <dbReference type="EMBL" id="SDJ51388.1"/>
    </source>
</evidence>
<sequence>MHEVEVSSVVLPAAPELLEQLSPRAILESAEIYEILEASADGTEFSVSVEEDEMTVAFTELEDGYEYTFVDGGGTFEERYSRLTVEGGSETRVTAVTRYSFQSRWSFVLNRLGAGTVTTELETTIYNLVQRTYADESDAEPHDA</sequence>
<dbReference type="OrthoDB" id="197225at2157"/>
<reference evidence="2" key="1">
    <citation type="submission" date="2016-10" db="EMBL/GenBank/DDBJ databases">
        <authorList>
            <person name="Varghese N."/>
            <person name="Submissions S."/>
        </authorList>
    </citation>
    <scope>NUCLEOTIDE SEQUENCE [LARGE SCALE GENOMIC DNA]</scope>
    <source>
        <strain evidence="2">B4,CECT 8067,JCM 17497</strain>
    </source>
</reference>
<keyword evidence="2" id="KW-1185">Reference proteome</keyword>
<dbReference type="RefSeq" id="WP_090303922.1">
    <property type="nucleotide sequence ID" value="NZ_FNFE01000001.1"/>
</dbReference>
<dbReference type="AlphaFoldDB" id="A0A1G8UCB7"/>
<proteinExistence type="predicted"/>
<dbReference type="Proteomes" id="UP000198882">
    <property type="component" value="Unassembled WGS sequence"/>
</dbReference>